<dbReference type="PRINTS" id="PR01415">
    <property type="entry name" value="ANKYRIN"/>
</dbReference>
<organism evidence="13 15">
    <name type="scientific">Dracunculus medinensis</name>
    <name type="common">Guinea worm</name>
    <dbReference type="NCBI Taxonomy" id="318479"/>
    <lineage>
        <taxon>Eukaryota</taxon>
        <taxon>Metazoa</taxon>
        <taxon>Ecdysozoa</taxon>
        <taxon>Nematoda</taxon>
        <taxon>Chromadorea</taxon>
        <taxon>Rhabditida</taxon>
        <taxon>Spirurina</taxon>
        <taxon>Dracunculoidea</taxon>
        <taxon>Dracunculidae</taxon>
        <taxon>Dracunculus</taxon>
    </lineage>
</organism>
<name>A0A0N4UED6_DRAME</name>
<dbReference type="AlphaFoldDB" id="A0A0N4UED6"/>
<gene>
    <name evidence="12" type="ORF">DME_LOCUS9330</name>
</gene>
<evidence type="ECO:0000313" key="14">
    <source>
        <dbReference type="Proteomes" id="UP000274756"/>
    </source>
</evidence>
<evidence type="ECO:0000256" key="7">
    <source>
        <dbReference type="ARBA" id="ARBA00023136"/>
    </source>
</evidence>
<keyword evidence="6 8" id="KW-0040">ANK repeat</keyword>
<dbReference type="OrthoDB" id="1577640at2759"/>
<protein>
    <submittedName>
        <fullName evidence="15">ANK_REP_REGION domain-containing protein</fullName>
    </submittedName>
</protein>
<evidence type="ECO:0000256" key="1">
    <source>
        <dbReference type="ARBA" id="ARBA00004211"/>
    </source>
</evidence>
<keyword evidence="5 10" id="KW-1133">Transmembrane helix</keyword>
<evidence type="ECO:0000256" key="4">
    <source>
        <dbReference type="ARBA" id="ARBA00022737"/>
    </source>
</evidence>
<keyword evidence="14" id="KW-1185">Reference proteome</keyword>
<accession>A0A0N4UED6</accession>
<feature type="coiled-coil region" evidence="9">
    <location>
        <begin position="18"/>
        <end position="52"/>
    </location>
</feature>
<dbReference type="SMART" id="SM00248">
    <property type="entry name" value="ANK"/>
    <property type="match status" value="4"/>
</dbReference>
<feature type="domain" description="Sec20 C-terminal" evidence="11">
    <location>
        <begin position="87"/>
        <end position="175"/>
    </location>
</feature>
<keyword evidence="7 10" id="KW-0472">Membrane</keyword>
<dbReference type="WBParaSite" id="DME_0000573701-mRNA-1">
    <property type="protein sequence ID" value="DME_0000573701-mRNA-1"/>
    <property type="gene ID" value="DME_0000573701"/>
</dbReference>
<comment type="subcellular location">
    <subcellularLocation>
        <location evidence="1">Membrane</location>
        <topology evidence="1">Single-pass type IV membrane protein</topology>
    </subcellularLocation>
</comment>
<evidence type="ECO:0000313" key="12">
    <source>
        <dbReference type="EMBL" id="VDN59357.1"/>
    </source>
</evidence>
<keyword evidence="2" id="KW-0813">Transport</keyword>
<feature type="repeat" description="ANK" evidence="8">
    <location>
        <begin position="273"/>
        <end position="305"/>
    </location>
</feature>
<evidence type="ECO:0000313" key="13">
    <source>
        <dbReference type="Proteomes" id="UP000038040"/>
    </source>
</evidence>
<keyword evidence="4" id="KW-0677">Repeat</keyword>
<dbReference type="Pfam" id="PF00023">
    <property type="entry name" value="Ank"/>
    <property type="match status" value="1"/>
</dbReference>
<dbReference type="InterPro" id="IPR036770">
    <property type="entry name" value="Ankyrin_rpt-contain_sf"/>
</dbReference>
<reference evidence="12 14" key="2">
    <citation type="submission" date="2018-11" db="EMBL/GenBank/DDBJ databases">
        <authorList>
            <consortium name="Pathogen Informatics"/>
        </authorList>
    </citation>
    <scope>NUCLEOTIDE SEQUENCE [LARGE SCALE GENOMIC DNA]</scope>
</reference>
<dbReference type="Gene3D" id="1.25.40.20">
    <property type="entry name" value="Ankyrin repeat-containing domain"/>
    <property type="match status" value="1"/>
</dbReference>
<dbReference type="PANTHER" id="PTHR24198">
    <property type="entry name" value="ANKYRIN REPEAT AND PROTEIN KINASE DOMAIN-CONTAINING PROTEIN"/>
    <property type="match status" value="1"/>
</dbReference>
<feature type="transmembrane region" description="Helical" evidence="10">
    <location>
        <begin position="155"/>
        <end position="172"/>
    </location>
</feature>
<evidence type="ECO:0000259" key="11">
    <source>
        <dbReference type="Pfam" id="PF03908"/>
    </source>
</evidence>
<dbReference type="PROSITE" id="PS50088">
    <property type="entry name" value="ANK_REPEAT"/>
    <property type="match status" value="2"/>
</dbReference>
<dbReference type="InterPro" id="IPR002110">
    <property type="entry name" value="Ankyrin_rpt"/>
</dbReference>
<dbReference type="PROSITE" id="PS50297">
    <property type="entry name" value="ANK_REP_REGION"/>
    <property type="match status" value="2"/>
</dbReference>
<dbReference type="Proteomes" id="UP000038040">
    <property type="component" value="Unplaced"/>
</dbReference>
<dbReference type="Pfam" id="PF03908">
    <property type="entry name" value="Sec20"/>
    <property type="match status" value="1"/>
</dbReference>
<dbReference type="Proteomes" id="UP000274756">
    <property type="component" value="Unassembled WGS sequence"/>
</dbReference>
<evidence type="ECO:0000256" key="6">
    <source>
        <dbReference type="ARBA" id="ARBA00023043"/>
    </source>
</evidence>
<evidence type="ECO:0000256" key="2">
    <source>
        <dbReference type="ARBA" id="ARBA00022448"/>
    </source>
</evidence>
<evidence type="ECO:0000313" key="15">
    <source>
        <dbReference type="WBParaSite" id="DME_0000573701-mRNA-1"/>
    </source>
</evidence>
<evidence type="ECO:0000256" key="9">
    <source>
        <dbReference type="SAM" id="Coils"/>
    </source>
</evidence>
<dbReference type="EMBL" id="UYYG01001180">
    <property type="protein sequence ID" value="VDN59357.1"/>
    <property type="molecule type" value="Genomic_DNA"/>
</dbReference>
<dbReference type="GO" id="GO:0016020">
    <property type="term" value="C:membrane"/>
    <property type="evidence" value="ECO:0007669"/>
    <property type="project" value="UniProtKB-SubCell"/>
</dbReference>
<dbReference type="InterPro" id="IPR056173">
    <property type="entry name" value="Sec20_C"/>
</dbReference>
<evidence type="ECO:0000256" key="3">
    <source>
        <dbReference type="ARBA" id="ARBA00022692"/>
    </source>
</evidence>
<sequence>MRQKIYQLEKIANKIESREDHQELLSQIKEHHDEVERNRELLRQIVASLMKNIGYQSRNELFYGNENAKASELRTRTKQVDNMKKESAKVTENLSALVARMSDQLALSETTTSTLIHSSALLKGTEVEFSSMAAHIQSGGKLISKYGRKECTDKFLVALALFLYFVVIFYILHKRNFCIFTMKWTTLHHSLILFPLFLLLMALDVERTKLCNFLLENKAEEAKRILLQHNDLIFSKDDSGRAAIHWAATGGCLEIVQFCVSLDENAAADPDDSGWTPLMIACSAGRINVVKYLLNITVDVNVRNKNGQTPLHYAASKNYLQITSLLIENGADVNAQDKYLATPLHRAASQGHEKVFFDKIRLKSPKVSYSFLICDIIFYS</sequence>
<proteinExistence type="predicted"/>
<evidence type="ECO:0000256" key="8">
    <source>
        <dbReference type="PROSITE-ProRule" id="PRU00023"/>
    </source>
</evidence>
<reference evidence="15" key="1">
    <citation type="submission" date="2017-02" db="UniProtKB">
        <authorList>
            <consortium name="WormBaseParasite"/>
        </authorList>
    </citation>
    <scope>IDENTIFICATION</scope>
</reference>
<dbReference type="SUPFAM" id="SSF48403">
    <property type="entry name" value="Ankyrin repeat"/>
    <property type="match status" value="1"/>
</dbReference>
<dbReference type="Pfam" id="PF12796">
    <property type="entry name" value="Ank_2"/>
    <property type="match status" value="1"/>
</dbReference>
<keyword evidence="3 10" id="KW-0812">Transmembrane</keyword>
<evidence type="ECO:0000256" key="5">
    <source>
        <dbReference type="ARBA" id="ARBA00022989"/>
    </source>
</evidence>
<dbReference type="STRING" id="318479.A0A0N4UED6"/>
<feature type="repeat" description="ANK" evidence="8">
    <location>
        <begin position="306"/>
        <end position="338"/>
    </location>
</feature>
<evidence type="ECO:0000256" key="10">
    <source>
        <dbReference type="SAM" id="Phobius"/>
    </source>
</evidence>
<keyword evidence="9" id="KW-0175">Coiled coil</keyword>
<dbReference type="PANTHER" id="PTHR24198:SF165">
    <property type="entry name" value="ANKYRIN REPEAT-CONTAINING PROTEIN-RELATED"/>
    <property type="match status" value="1"/>
</dbReference>